<dbReference type="EMBL" id="FOOX01000050">
    <property type="protein sequence ID" value="SFH43313.1"/>
    <property type="molecule type" value="Genomic_DNA"/>
</dbReference>
<accession>A0A1I2ZZJ8</accession>
<sequence length="40" mass="4203">LTLLLPAYIKKKDIPYTAIVVAEILVLSLAASGILKVGGH</sequence>
<name>A0A1I2ZZJ8_9FIRM</name>
<keyword evidence="1" id="KW-1133">Transmembrane helix</keyword>
<keyword evidence="1" id="KW-0472">Membrane</keyword>
<reference evidence="4" key="1">
    <citation type="submission" date="2016-10" db="EMBL/GenBank/DDBJ databases">
        <authorList>
            <person name="Varghese N."/>
            <person name="Submissions S."/>
        </authorList>
    </citation>
    <scope>NUCLEOTIDE SEQUENCE [LARGE SCALE GENOMIC DNA]</scope>
    <source>
        <strain evidence="4">DSM 17038</strain>
    </source>
</reference>
<proteinExistence type="predicted"/>
<evidence type="ECO:0000313" key="4">
    <source>
        <dbReference type="Proteomes" id="UP000199337"/>
    </source>
</evidence>
<keyword evidence="4" id="KW-1185">Reference proteome</keyword>
<feature type="transmembrane region" description="Helical" evidence="1">
    <location>
        <begin position="14"/>
        <end position="35"/>
    </location>
</feature>
<protein>
    <submittedName>
        <fullName evidence="2">Uncharacterized protein</fullName>
    </submittedName>
</protein>
<evidence type="ECO:0000313" key="3">
    <source>
        <dbReference type="EMBL" id="SFH43313.1"/>
    </source>
</evidence>
<dbReference type="EMBL" id="FOOX01000050">
    <property type="protein sequence ID" value="SFH43253.1"/>
    <property type="molecule type" value="Genomic_DNA"/>
</dbReference>
<keyword evidence="1" id="KW-0812">Transmembrane</keyword>
<feature type="non-terminal residue" evidence="2">
    <location>
        <position position="1"/>
    </location>
</feature>
<evidence type="ECO:0000256" key="1">
    <source>
        <dbReference type="SAM" id="Phobius"/>
    </source>
</evidence>
<evidence type="ECO:0000313" key="2">
    <source>
        <dbReference type="EMBL" id="SFH43253.1"/>
    </source>
</evidence>
<gene>
    <name evidence="2" type="ORF">SAMN05660649_05180</name>
    <name evidence="3" type="ORF">SAMN05660649_05184</name>
</gene>
<dbReference type="AlphaFoldDB" id="A0A1I2ZZJ8"/>
<organism evidence="2 4">
    <name type="scientific">Desulfotruncus arcticus DSM 17038</name>
    <dbReference type="NCBI Taxonomy" id="1121424"/>
    <lineage>
        <taxon>Bacteria</taxon>
        <taxon>Bacillati</taxon>
        <taxon>Bacillota</taxon>
        <taxon>Clostridia</taxon>
        <taxon>Eubacteriales</taxon>
        <taxon>Desulfallaceae</taxon>
        <taxon>Desulfotruncus</taxon>
    </lineage>
</organism>
<dbReference type="Proteomes" id="UP000199337">
    <property type="component" value="Unassembled WGS sequence"/>
</dbReference>
<reference evidence="2" key="2">
    <citation type="submission" date="2016-10" db="EMBL/GenBank/DDBJ databases">
        <authorList>
            <person name="de Groot N.N."/>
        </authorList>
    </citation>
    <scope>NUCLEOTIDE SEQUENCE [LARGE SCALE GENOMIC DNA]</scope>
    <source>
        <strain evidence="2">DSM 17038</strain>
    </source>
</reference>